<dbReference type="GO" id="GO:0008757">
    <property type="term" value="F:S-adenosylmethionine-dependent methyltransferase activity"/>
    <property type="evidence" value="ECO:0007669"/>
    <property type="project" value="InterPro"/>
</dbReference>
<dbReference type="PANTHER" id="PTHR45036">
    <property type="entry name" value="METHYLTRANSFERASE LIKE 7B"/>
    <property type="match status" value="1"/>
</dbReference>
<protein>
    <recommendedName>
        <fullName evidence="1">Methyltransferase type 11 domain-containing protein</fullName>
    </recommendedName>
</protein>
<sequence length="181" mass="19482">MTVCEIGAGSAPNARYYANASRGPETMDWVGVDPNDSMRAYAEENVAAANDGGRVKINARYVHGVGEALPLPDASADAVVSTLTLCSVLDQGRTLREIRRVLKPGGKFLFLEHVLSRDPSFARLQIALTPMQISVADGCHLDRRTLDEIEDGGLFSSVNAEYYELDGFWVIAPQVAGIAVA</sequence>
<dbReference type="OMA" id="PLWYYFG"/>
<reference evidence="2 3" key="1">
    <citation type="journal article" date="2007" name="Proc. Natl. Acad. Sci. U.S.A.">
        <title>The tiny eukaryote Ostreococcus provides genomic insights into the paradox of plankton speciation.</title>
        <authorList>
            <person name="Palenik B."/>
            <person name="Grimwood J."/>
            <person name="Aerts A."/>
            <person name="Rouze P."/>
            <person name="Salamov A."/>
            <person name="Putnam N."/>
            <person name="Dupont C."/>
            <person name="Jorgensen R."/>
            <person name="Derelle E."/>
            <person name="Rombauts S."/>
            <person name="Zhou K."/>
            <person name="Otillar R."/>
            <person name="Merchant S.S."/>
            <person name="Podell S."/>
            <person name="Gaasterland T."/>
            <person name="Napoli C."/>
            <person name="Gendler K."/>
            <person name="Manuell A."/>
            <person name="Tai V."/>
            <person name="Vallon O."/>
            <person name="Piganeau G."/>
            <person name="Jancek S."/>
            <person name="Heijde M."/>
            <person name="Jabbari K."/>
            <person name="Bowler C."/>
            <person name="Lohr M."/>
            <person name="Robbens S."/>
            <person name="Werner G."/>
            <person name="Dubchak I."/>
            <person name="Pazour G.J."/>
            <person name="Ren Q."/>
            <person name="Paulsen I."/>
            <person name="Delwiche C."/>
            <person name="Schmutz J."/>
            <person name="Rokhsar D."/>
            <person name="Van de Peer Y."/>
            <person name="Moreau H."/>
            <person name="Grigoriev I.V."/>
        </authorList>
    </citation>
    <scope>NUCLEOTIDE SEQUENCE [LARGE SCALE GENOMIC DNA]</scope>
    <source>
        <strain evidence="2 3">CCE9901</strain>
    </source>
</reference>
<dbReference type="InterPro" id="IPR029063">
    <property type="entry name" value="SAM-dependent_MTases_sf"/>
</dbReference>
<dbReference type="InterPro" id="IPR052356">
    <property type="entry name" value="Thiol_S-MT"/>
</dbReference>
<dbReference type="SUPFAM" id="SSF53335">
    <property type="entry name" value="S-adenosyl-L-methionine-dependent methyltransferases"/>
    <property type="match status" value="1"/>
</dbReference>
<dbReference type="AlphaFoldDB" id="A4S7U9"/>
<dbReference type="eggNOG" id="KOG4300">
    <property type="taxonomic scope" value="Eukaryota"/>
</dbReference>
<dbReference type="OrthoDB" id="416496at2759"/>
<name>A4S7U9_OSTLU</name>
<dbReference type="Proteomes" id="UP000001568">
    <property type="component" value="Chromosome 14"/>
</dbReference>
<proteinExistence type="predicted"/>
<dbReference type="Gene3D" id="3.40.50.150">
    <property type="entry name" value="Vaccinia Virus protein VP39"/>
    <property type="match status" value="1"/>
</dbReference>
<keyword evidence="3" id="KW-1185">Reference proteome</keyword>
<dbReference type="STRING" id="436017.A4S7U9"/>
<evidence type="ECO:0000259" key="1">
    <source>
        <dbReference type="Pfam" id="PF08241"/>
    </source>
</evidence>
<feature type="domain" description="Methyltransferase type 11" evidence="1">
    <location>
        <begin position="5"/>
        <end position="110"/>
    </location>
</feature>
<dbReference type="CDD" id="cd02440">
    <property type="entry name" value="AdoMet_MTases"/>
    <property type="match status" value="1"/>
</dbReference>
<dbReference type="HOGENOM" id="CLU_037990_7_4_1"/>
<dbReference type="EMBL" id="CP000594">
    <property type="protein sequence ID" value="ABO99631.1"/>
    <property type="molecule type" value="Genomic_DNA"/>
</dbReference>
<gene>
    <name evidence="2" type="ORF">OSTLU_43205</name>
</gene>
<organism evidence="2 3">
    <name type="scientific">Ostreococcus lucimarinus (strain CCE9901)</name>
    <dbReference type="NCBI Taxonomy" id="436017"/>
    <lineage>
        <taxon>Eukaryota</taxon>
        <taxon>Viridiplantae</taxon>
        <taxon>Chlorophyta</taxon>
        <taxon>Mamiellophyceae</taxon>
        <taxon>Mamiellales</taxon>
        <taxon>Bathycoccaceae</taxon>
        <taxon>Ostreococcus</taxon>
    </lineage>
</organism>
<evidence type="ECO:0000313" key="3">
    <source>
        <dbReference type="Proteomes" id="UP000001568"/>
    </source>
</evidence>
<dbReference type="Pfam" id="PF08241">
    <property type="entry name" value="Methyltransf_11"/>
    <property type="match status" value="1"/>
</dbReference>
<dbReference type="InterPro" id="IPR013216">
    <property type="entry name" value="Methyltransf_11"/>
</dbReference>
<dbReference type="PANTHER" id="PTHR45036:SF1">
    <property type="entry name" value="METHYLTRANSFERASE LIKE 7A"/>
    <property type="match status" value="1"/>
</dbReference>
<dbReference type="GeneID" id="5005422"/>
<dbReference type="KEGG" id="olu:OSTLU_43205"/>
<accession>A4S7U9</accession>
<dbReference type="Gramene" id="ABO99631">
    <property type="protein sequence ID" value="ABO99631"/>
    <property type="gene ID" value="OSTLU_43205"/>
</dbReference>
<evidence type="ECO:0000313" key="2">
    <source>
        <dbReference type="EMBL" id="ABO99631.1"/>
    </source>
</evidence>
<dbReference type="RefSeq" id="XP_001421338.1">
    <property type="nucleotide sequence ID" value="XM_001421301.1"/>
</dbReference>